<comment type="similarity">
    <text evidence="2 7">Belongs to the phosphohexose mutase family.</text>
</comment>
<dbReference type="InterPro" id="IPR005845">
    <property type="entry name" value="A-D-PHexomutase_a/b/a-II"/>
</dbReference>
<reference evidence="11 12" key="1">
    <citation type="submission" date="2024-04" db="EMBL/GenBank/DDBJ databases">
        <title>Defined microbial consortia suppress multidrug-resistant proinflammatory Enterobacteriaceae via ecological control.</title>
        <authorList>
            <person name="Furuichi M."/>
            <person name="Kawaguchi T."/>
            <person name="Pust M."/>
            <person name="Yasuma K."/>
            <person name="Plichta D."/>
            <person name="Hasegawa N."/>
            <person name="Ohya T."/>
            <person name="Bhattarai S."/>
            <person name="Sasajima S."/>
            <person name="Aoto Y."/>
            <person name="Tuganbaev T."/>
            <person name="Yaginuma M."/>
            <person name="Ueda M."/>
            <person name="Okahashi N."/>
            <person name="Amafuji K."/>
            <person name="Kiridooshi Y."/>
            <person name="Sugita K."/>
            <person name="Strazar M."/>
            <person name="Skelly A."/>
            <person name="Suda W."/>
            <person name="Hattori M."/>
            <person name="Nakamoto N."/>
            <person name="Caballero S."/>
            <person name="Norman J."/>
            <person name="Olle B."/>
            <person name="Tanoue T."/>
            <person name="Arita M."/>
            <person name="Bucci V."/>
            <person name="Atarashi K."/>
            <person name="Xavier R."/>
            <person name="Honda K."/>
        </authorList>
    </citation>
    <scope>NUCLEOTIDE SEQUENCE [LARGE SCALE GENOMIC DNA]</scope>
    <source>
        <strain evidence="12">k34-0107-D12</strain>
    </source>
</reference>
<sequence length="451" mass="50348">MSIYKDCDIRGIYGEEFDEKDAYLIGRAVGTLQRGKRLAVGGDIRLSTPVLKASLMRGLMETGIHVIDVGCVTTPMFYYALDAAEFGTEAPQGGIMVTASHNPARYNGFKMMFGNFPVTSEEIKKVENLVHLRDFLTGNGSYETRNVEKNYAAFIERNCRKGSLKIVLDCCDGATSKIVPQIMETMGYEVSRLYCGYDGNFPNRNPNPAEYNCLADVCKKVLETGADLGAAYDGDGDRVVFIDNRGHYLTSEKSFAVFIRQYLKGGPGSFVYDQKSASLVKNTILAYGGMPVMERSGYGFIKQRFLKERALAAGEISGHFFFREIGRDDGLYATLKMCEILEEEGRSLAEMAEEFPDSIITPDLRVFCPYEEQEKWLDKAAEMGECYPVSRMDGVRIEFADGWFLLRKSVTEQAMTYRIEAADAEAFERIRGIVKAAVPELKESLLNLAKG</sequence>
<dbReference type="SUPFAM" id="SSF55957">
    <property type="entry name" value="Phosphoglucomutase, C-terminal domain"/>
    <property type="match status" value="1"/>
</dbReference>
<dbReference type="InterPro" id="IPR016055">
    <property type="entry name" value="A-D-PHexomutase_a/b/a-I/II/III"/>
</dbReference>
<keyword evidence="6" id="KW-0413">Isomerase</keyword>
<feature type="domain" description="Alpha-D-phosphohexomutase alpha/beta/alpha" evidence="9">
    <location>
        <begin position="155"/>
        <end position="246"/>
    </location>
</feature>
<evidence type="ECO:0000259" key="9">
    <source>
        <dbReference type="Pfam" id="PF02879"/>
    </source>
</evidence>
<dbReference type="PROSITE" id="PS00710">
    <property type="entry name" value="PGM_PMM"/>
    <property type="match status" value="1"/>
</dbReference>
<evidence type="ECO:0000313" key="12">
    <source>
        <dbReference type="Proteomes" id="UP001600941"/>
    </source>
</evidence>
<dbReference type="Gene3D" id="3.40.120.10">
    <property type="entry name" value="Alpha-D-Glucose-1,6-Bisphosphate, subunit A, domain 3"/>
    <property type="match status" value="3"/>
</dbReference>
<dbReference type="InterPro" id="IPR005846">
    <property type="entry name" value="A-D-PHexomutase_a/b/a-III"/>
</dbReference>
<dbReference type="InterPro" id="IPR005844">
    <property type="entry name" value="A-D-PHexomutase_a/b/a-I"/>
</dbReference>
<dbReference type="InterPro" id="IPR036900">
    <property type="entry name" value="A-D-PHexomutase_C_sf"/>
</dbReference>
<dbReference type="InterPro" id="IPR005841">
    <property type="entry name" value="Alpha-D-phosphohexomutase_SF"/>
</dbReference>
<dbReference type="PANTHER" id="PTHR43771">
    <property type="entry name" value="PHOSPHOMANNOMUTASE"/>
    <property type="match status" value="1"/>
</dbReference>
<dbReference type="Proteomes" id="UP001600941">
    <property type="component" value="Unassembled WGS sequence"/>
</dbReference>
<comment type="cofactor">
    <cofactor evidence="1">
        <name>Mg(2+)</name>
        <dbReference type="ChEBI" id="CHEBI:18420"/>
    </cofactor>
</comment>
<dbReference type="Pfam" id="PF02879">
    <property type="entry name" value="PGM_PMM_II"/>
    <property type="match status" value="1"/>
</dbReference>
<evidence type="ECO:0000259" key="8">
    <source>
        <dbReference type="Pfam" id="PF02878"/>
    </source>
</evidence>
<keyword evidence="3" id="KW-0597">Phosphoprotein</keyword>
<accession>A0ABQ0BWE7</accession>
<evidence type="ECO:0000256" key="1">
    <source>
        <dbReference type="ARBA" id="ARBA00001946"/>
    </source>
</evidence>
<keyword evidence="4 7" id="KW-0479">Metal-binding</keyword>
<evidence type="ECO:0000256" key="5">
    <source>
        <dbReference type="ARBA" id="ARBA00022842"/>
    </source>
</evidence>
<evidence type="ECO:0008006" key="13">
    <source>
        <dbReference type="Google" id="ProtNLM"/>
    </source>
</evidence>
<dbReference type="SUPFAM" id="SSF53738">
    <property type="entry name" value="Phosphoglucomutase, first 3 domains"/>
    <property type="match status" value="3"/>
</dbReference>
<organism evidence="11 12">
    <name type="scientific">Blautia parvula</name>
    <dbReference type="NCBI Taxonomy" id="2877527"/>
    <lineage>
        <taxon>Bacteria</taxon>
        <taxon>Bacillati</taxon>
        <taxon>Bacillota</taxon>
        <taxon>Clostridia</taxon>
        <taxon>Lachnospirales</taxon>
        <taxon>Lachnospiraceae</taxon>
        <taxon>Blautia</taxon>
    </lineage>
</organism>
<keyword evidence="5 7" id="KW-0460">Magnesium</keyword>
<dbReference type="InterPro" id="IPR016066">
    <property type="entry name" value="A-D-PHexomutase_CS"/>
</dbReference>
<feature type="domain" description="Alpha-D-phosphohexomutase alpha/beta/alpha" evidence="8">
    <location>
        <begin position="6"/>
        <end position="131"/>
    </location>
</feature>
<evidence type="ECO:0000256" key="2">
    <source>
        <dbReference type="ARBA" id="ARBA00010231"/>
    </source>
</evidence>
<dbReference type="Gene3D" id="3.30.310.50">
    <property type="entry name" value="Alpha-D-phosphohexomutase, C-terminal domain"/>
    <property type="match status" value="1"/>
</dbReference>
<gene>
    <name evidence="11" type="ORF">K340107D12_36710</name>
</gene>
<proteinExistence type="inferred from homology"/>
<dbReference type="Pfam" id="PF02878">
    <property type="entry name" value="PGM_PMM_I"/>
    <property type="match status" value="1"/>
</dbReference>
<dbReference type="EMBL" id="BAABZQ010000001">
    <property type="protein sequence ID" value="GAA6500855.1"/>
    <property type="molecule type" value="Genomic_DNA"/>
</dbReference>
<evidence type="ECO:0000259" key="10">
    <source>
        <dbReference type="Pfam" id="PF02880"/>
    </source>
</evidence>
<evidence type="ECO:0000313" key="11">
    <source>
        <dbReference type="EMBL" id="GAA6500855.1"/>
    </source>
</evidence>
<protein>
    <recommendedName>
        <fullName evidence="13">Phosphomannomutase/phosphoglucomutase</fullName>
    </recommendedName>
</protein>
<comment type="caution">
    <text evidence="11">The sequence shown here is derived from an EMBL/GenBank/DDBJ whole genome shotgun (WGS) entry which is preliminary data.</text>
</comment>
<evidence type="ECO:0000256" key="6">
    <source>
        <dbReference type="ARBA" id="ARBA00023235"/>
    </source>
</evidence>
<dbReference type="CDD" id="cd03089">
    <property type="entry name" value="PMM_PGM"/>
    <property type="match status" value="1"/>
</dbReference>
<evidence type="ECO:0000256" key="4">
    <source>
        <dbReference type="ARBA" id="ARBA00022723"/>
    </source>
</evidence>
<feature type="domain" description="Alpha-D-phosphohexomutase alpha/beta/alpha" evidence="10">
    <location>
        <begin position="253"/>
        <end position="356"/>
    </location>
</feature>
<dbReference type="RefSeq" id="WP_033140516.1">
    <property type="nucleotide sequence ID" value="NZ_BAABZQ010000001.1"/>
</dbReference>
<dbReference type="PANTHER" id="PTHR43771:SF2">
    <property type="entry name" value="PHOSPHOMANNOMUTASE_PHOSPHOGLUCOMUTASE"/>
    <property type="match status" value="1"/>
</dbReference>
<evidence type="ECO:0000256" key="7">
    <source>
        <dbReference type="RuleBase" id="RU004326"/>
    </source>
</evidence>
<name>A0ABQ0BWE7_9FIRM</name>
<dbReference type="Pfam" id="PF02880">
    <property type="entry name" value="PGM_PMM_III"/>
    <property type="match status" value="1"/>
</dbReference>
<dbReference type="PRINTS" id="PR00509">
    <property type="entry name" value="PGMPMM"/>
</dbReference>
<evidence type="ECO:0000256" key="3">
    <source>
        <dbReference type="ARBA" id="ARBA00022553"/>
    </source>
</evidence>
<keyword evidence="12" id="KW-1185">Reference proteome</keyword>